<reference evidence="3" key="1">
    <citation type="submission" date="2022-01" db="EMBL/GenBank/DDBJ databases">
        <authorList>
            <person name="Braso-Vives M."/>
        </authorList>
    </citation>
    <scope>NUCLEOTIDE SEQUENCE</scope>
</reference>
<dbReference type="InterPro" id="IPR050373">
    <property type="entry name" value="Fibrinogen_C-term_domain"/>
</dbReference>
<dbReference type="PANTHER" id="PTHR19143">
    <property type="entry name" value="FIBRINOGEN/TENASCIN/ANGIOPOEITIN"/>
    <property type="match status" value="1"/>
</dbReference>
<feature type="domain" description="Fibrinogen C-terminal" evidence="2">
    <location>
        <begin position="95"/>
        <end position="311"/>
    </location>
</feature>
<organism evidence="3 4">
    <name type="scientific">Branchiostoma lanceolatum</name>
    <name type="common">Common lancelet</name>
    <name type="synonym">Amphioxus lanceolatum</name>
    <dbReference type="NCBI Taxonomy" id="7740"/>
    <lineage>
        <taxon>Eukaryota</taxon>
        <taxon>Metazoa</taxon>
        <taxon>Chordata</taxon>
        <taxon>Cephalochordata</taxon>
        <taxon>Leptocardii</taxon>
        <taxon>Amphioxiformes</taxon>
        <taxon>Branchiostomatidae</taxon>
        <taxon>Branchiostoma</taxon>
    </lineage>
</organism>
<dbReference type="InterPro" id="IPR002181">
    <property type="entry name" value="Fibrinogen_a/b/g_C_dom"/>
</dbReference>
<dbReference type="Proteomes" id="UP000838412">
    <property type="component" value="Chromosome 19"/>
</dbReference>
<dbReference type="AlphaFoldDB" id="A0A8J9ZEX0"/>
<dbReference type="SUPFAM" id="SSF56496">
    <property type="entry name" value="Fibrinogen C-terminal domain-like"/>
    <property type="match status" value="1"/>
</dbReference>
<dbReference type="InterPro" id="IPR036056">
    <property type="entry name" value="Fibrinogen-like_C"/>
</dbReference>
<evidence type="ECO:0000259" key="2">
    <source>
        <dbReference type="SMART" id="SM00186"/>
    </source>
</evidence>
<feature type="signal peptide" evidence="1">
    <location>
        <begin position="1"/>
        <end position="25"/>
    </location>
</feature>
<name>A0A8J9ZEX0_BRALA</name>
<dbReference type="GO" id="GO:0005615">
    <property type="term" value="C:extracellular space"/>
    <property type="evidence" value="ECO:0007669"/>
    <property type="project" value="TreeGrafter"/>
</dbReference>
<keyword evidence="4" id="KW-1185">Reference proteome</keyword>
<proteinExistence type="predicted"/>
<dbReference type="OrthoDB" id="10001020at2759"/>
<evidence type="ECO:0000313" key="3">
    <source>
        <dbReference type="EMBL" id="CAH1251877.1"/>
    </source>
</evidence>
<dbReference type="Gene3D" id="3.90.215.10">
    <property type="entry name" value="Gamma Fibrinogen, chain A, domain 1"/>
    <property type="match status" value="1"/>
</dbReference>
<protein>
    <submittedName>
        <fullName evidence="3">TNR protein</fullName>
    </submittedName>
</protein>
<dbReference type="InterPro" id="IPR014716">
    <property type="entry name" value="Fibrinogen_a/b/g_C_1"/>
</dbReference>
<dbReference type="Pfam" id="PF00147">
    <property type="entry name" value="Fibrinogen_C"/>
    <property type="match status" value="1"/>
</dbReference>
<dbReference type="SMART" id="SM00186">
    <property type="entry name" value="FBG"/>
    <property type="match status" value="1"/>
</dbReference>
<evidence type="ECO:0000313" key="4">
    <source>
        <dbReference type="Proteomes" id="UP000838412"/>
    </source>
</evidence>
<dbReference type="PANTHER" id="PTHR19143:SF444">
    <property type="entry name" value="PROTEIN SCABROUS"/>
    <property type="match status" value="1"/>
</dbReference>
<keyword evidence="1" id="KW-0732">Signal</keyword>
<evidence type="ECO:0000256" key="1">
    <source>
        <dbReference type="SAM" id="SignalP"/>
    </source>
</evidence>
<gene>
    <name evidence="3" type="primary">TNR</name>
    <name evidence="3" type="ORF">BLAG_LOCUS12118</name>
</gene>
<dbReference type="EMBL" id="OV696704">
    <property type="protein sequence ID" value="CAH1251877.1"/>
    <property type="molecule type" value="Genomic_DNA"/>
</dbReference>
<dbReference type="CDD" id="cd00087">
    <property type="entry name" value="FReD"/>
    <property type="match status" value="1"/>
</dbReference>
<sequence>MATARCVQLLCASLVIFCTDKIVAGASDVIGEKGGLPTDCAAVKSGTWSYTFRTPAGFLAATHLQRPRATCEQLKQHLKTAGGMLEQTKRVLEPPEMKDCSAIFQWLNGKAISGVYNIRPAGANRTVPAYCRMAGGEGWTVLQRRQDGSVDFFRTWAEYKRGFGDPATEFWLGNDNIHLLTNQAEYKLRVDLETFDGKATYAQYRIFSIADEASAYKLTEAAGYSGTAGNAFLRLKGNPFITRDRDSKIKTASKFRTAGWLYRWTVGNLNSEYYTPQTAPTKTKGLSGMRWYTNRFKFPLLKFVEMRIAPNNT</sequence>
<feature type="chain" id="PRO_5035475717" evidence="1">
    <location>
        <begin position="26"/>
        <end position="313"/>
    </location>
</feature>
<accession>A0A8J9ZEX0</accession>